<comment type="caution">
    <text evidence="1">The sequence shown here is derived from an EMBL/GenBank/DDBJ whole genome shotgun (WGS) entry which is preliminary data.</text>
</comment>
<dbReference type="EMBL" id="JFGV01000038">
    <property type="protein sequence ID" value="EYU14836.1"/>
    <property type="molecule type" value="Genomic_DNA"/>
</dbReference>
<organism evidence="1 2">
    <name type="scientific">Photorhabdus aegyptia</name>
    <dbReference type="NCBI Taxonomy" id="2805098"/>
    <lineage>
        <taxon>Bacteria</taxon>
        <taxon>Pseudomonadati</taxon>
        <taxon>Pseudomonadota</taxon>
        <taxon>Gammaproteobacteria</taxon>
        <taxon>Enterobacterales</taxon>
        <taxon>Morganellaceae</taxon>
        <taxon>Photorhabdus</taxon>
    </lineage>
</organism>
<protein>
    <submittedName>
        <fullName evidence="1">Uncharacterized protein</fullName>
    </submittedName>
</protein>
<evidence type="ECO:0000313" key="2">
    <source>
        <dbReference type="Proteomes" id="UP000023464"/>
    </source>
</evidence>
<dbReference type="AlphaFoldDB" id="A0A022PGQ1"/>
<accession>A0A022PGQ1</accession>
<dbReference type="Proteomes" id="UP000023464">
    <property type="component" value="Unassembled WGS sequence"/>
</dbReference>
<feature type="non-terminal residue" evidence="1">
    <location>
        <position position="1"/>
    </location>
</feature>
<gene>
    <name evidence="1" type="ORF">BA1DRAFT_02675</name>
</gene>
<reference evidence="1 2" key="1">
    <citation type="submission" date="2014-03" db="EMBL/GenBank/DDBJ databases">
        <title>Draft Genome of Photorhabdus luminescens BA1, an Egyptian Isolate.</title>
        <authorList>
            <person name="Ghazal S."/>
            <person name="Hurst S.G.IV."/>
            <person name="Morris K."/>
            <person name="Thomas K."/>
            <person name="Tisa L.S."/>
        </authorList>
    </citation>
    <scope>NUCLEOTIDE SEQUENCE [LARGE SCALE GENOMIC DNA]</scope>
    <source>
        <strain evidence="1 2">BA1</strain>
    </source>
</reference>
<sequence length="40" mass="4457">RRLNVEEPFGQGNSVVNLSLIKLNTKWNPALPKVVSEPVL</sequence>
<proteinExistence type="predicted"/>
<evidence type="ECO:0000313" key="1">
    <source>
        <dbReference type="EMBL" id="EYU14836.1"/>
    </source>
</evidence>
<keyword evidence="2" id="KW-1185">Reference proteome</keyword>
<name>A0A022PGQ1_9GAMM</name>